<keyword evidence="3" id="KW-1185">Reference proteome</keyword>
<dbReference type="InterPro" id="IPR020843">
    <property type="entry name" value="ER"/>
</dbReference>
<dbReference type="InterPro" id="IPR014188">
    <property type="entry name" value="Acrylyl-CoA_reductase_AcuI"/>
</dbReference>
<dbReference type="InterPro" id="IPR011032">
    <property type="entry name" value="GroES-like_sf"/>
</dbReference>
<dbReference type="SMART" id="SM00829">
    <property type="entry name" value="PKS_ER"/>
    <property type="match status" value="1"/>
</dbReference>
<protein>
    <submittedName>
        <fullName evidence="2">Alcohol dehydrogenase</fullName>
    </submittedName>
</protein>
<dbReference type="SUPFAM" id="SSF51735">
    <property type="entry name" value="NAD(P)-binding Rossmann-fold domains"/>
    <property type="match status" value="1"/>
</dbReference>
<dbReference type="RefSeq" id="WP_009539552.1">
    <property type="nucleotide sequence ID" value="NZ_ANHY01000005.1"/>
</dbReference>
<dbReference type="EMBL" id="ANHY01000005">
    <property type="protein sequence ID" value="EKV31683.1"/>
    <property type="molecule type" value="Genomic_DNA"/>
</dbReference>
<dbReference type="PANTHER" id="PTHR43677:SF1">
    <property type="entry name" value="ACRYLYL-COA REDUCTASE ACUI-RELATED"/>
    <property type="match status" value="1"/>
</dbReference>
<proteinExistence type="predicted"/>
<sequence>MSQSSEFQALVLDKSDDGKVASTIKTLSDADLPEGDVVVRVSHSTLNYKDGLVLNGLGGLVRTYPHVPGIDFAGTVEQSSHPDYKDGDAVVLTGWRVGEVHWGGYAQKARVKGDWLVKLPDGLSPKRAMAIGTAGFTAMLAVLALEKHGATTGGGPVLVTGATGGVGSVATAILGKLGYDVDAVTGKAESADYLKSLGATNIISRGELAEPVTKPLLKERWQGCVDAVGGQMLANVLPQMMYRGSVAAVGLAGGNKLETTVVPFLLRGVNLLGIDSVMCPKAEREEAWTRLTSDLPMDKLDAMIHDATLKDLPDLGTKILKGGMQGRVVVDVNA</sequence>
<dbReference type="AlphaFoldDB" id="K9HN09"/>
<evidence type="ECO:0000313" key="3">
    <source>
        <dbReference type="Proteomes" id="UP000009881"/>
    </source>
</evidence>
<reference evidence="2 3" key="1">
    <citation type="journal article" date="2013" name="Genome Announc.">
        <title>Draft Genome Sequence of an Alphaproteobacterium, Caenispirillum salinarum AK4(T), Isolated from a Solar Saltern.</title>
        <authorList>
            <person name="Khatri I."/>
            <person name="Singh A."/>
            <person name="Korpole S."/>
            <person name="Pinnaka A.K."/>
            <person name="Subramanian S."/>
        </authorList>
    </citation>
    <scope>NUCLEOTIDE SEQUENCE [LARGE SCALE GENOMIC DNA]</scope>
    <source>
        <strain evidence="2 3">AK4</strain>
    </source>
</reference>
<feature type="domain" description="Enoyl reductase (ER)" evidence="1">
    <location>
        <begin position="22"/>
        <end position="330"/>
    </location>
</feature>
<dbReference type="Pfam" id="PF08240">
    <property type="entry name" value="ADH_N"/>
    <property type="match status" value="1"/>
</dbReference>
<dbReference type="NCBIfam" id="TIGR02823">
    <property type="entry name" value="oxido_YhdH"/>
    <property type="match status" value="1"/>
</dbReference>
<evidence type="ECO:0000313" key="2">
    <source>
        <dbReference type="EMBL" id="EKV31683.1"/>
    </source>
</evidence>
<accession>K9HN09</accession>
<dbReference type="eggNOG" id="COG0604">
    <property type="taxonomic scope" value="Bacteria"/>
</dbReference>
<dbReference type="Pfam" id="PF00107">
    <property type="entry name" value="ADH_zinc_N"/>
    <property type="match status" value="1"/>
</dbReference>
<dbReference type="InterPro" id="IPR013154">
    <property type="entry name" value="ADH-like_N"/>
</dbReference>
<dbReference type="GO" id="GO:0043957">
    <property type="term" value="F:acryloyl-CoA reductase (NADPH) activity"/>
    <property type="evidence" value="ECO:0007669"/>
    <property type="project" value="TreeGrafter"/>
</dbReference>
<dbReference type="STRING" id="1238182.C882_3433"/>
<dbReference type="InterPro" id="IPR051397">
    <property type="entry name" value="Zn-ADH-like_protein"/>
</dbReference>
<dbReference type="CDD" id="cd08288">
    <property type="entry name" value="MDR_yhdh"/>
    <property type="match status" value="1"/>
</dbReference>
<dbReference type="PANTHER" id="PTHR43677">
    <property type="entry name" value="SHORT-CHAIN DEHYDROGENASE/REDUCTASE"/>
    <property type="match status" value="1"/>
</dbReference>
<dbReference type="InterPro" id="IPR013149">
    <property type="entry name" value="ADH-like_C"/>
</dbReference>
<dbReference type="Gene3D" id="3.40.50.720">
    <property type="entry name" value="NAD(P)-binding Rossmann-like Domain"/>
    <property type="match status" value="1"/>
</dbReference>
<gene>
    <name evidence="2" type="ORF">C882_3433</name>
</gene>
<dbReference type="OrthoDB" id="9782155at2"/>
<dbReference type="PATRIC" id="fig|1238182.3.peg.1103"/>
<dbReference type="SUPFAM" id="SSF50129">
    <property type="entry name" value="GroES-like"/>
    <property type="match status" value="1"/>
</dbReference>
<dbReference type="Proteomes" id="UP000009881">
    <property type="component" value="Unassembled WGS sequence"/>
</dbReference>
<comment type="caution">
    <text evidence="2">The sequence shown here is derived from an EMBL/GenBank/DDBJ whole genome shotgun (WGS) entry which is preliminary data.</text>
</comment>
<dbReference type="Gene3D" id="3.90.180.10">
    <property type="entry name" value="Medium-chain alcohol dehydrogenases, catalytic domain"/>
    <property type="match status" value="1"/>
</dbReference>
<dbReference type="InterPro" id="IPR036291">
    <property type="entry name" value="NAD(P)-bd_dom_sf"/>
</dbReference>
<name>K9HN09_9PROT</name>
<organism evidence="2 3">
    <name type="scientific">Caenispirillum salinarum AK4</name>
    <dbReference type="NCBI Taxonomy" id="1238182"/>
    <lineage>
        <taxon>Bacteria</taxon>
        <taxon>Pseudomonadati</taxon>
        <taxon>Pseudomonadota</taxon>
        <taxon>Alphaproteobacteria</taxon>
        <taxon>Rhodospirillales</taxon>
        <taxon>Novispirillaceae</taxon>
        <taxon>Caenispirillum</taxon>
    </lineage>
</organism>
<evidence type="ECO:0000259" key="1">
    <source>
        <dbReference type="SMART" id="SM00829"/>
    </source>
</evidence>